<feature type="transmembrane region" description="Helical" evidence="5">
    <location>
        <begin position="141"/>
        <end position="161"/>
    </location>
</feature>
<evidence type="ECO:0000256" key="1">
    <source>
        <dbReference type="ARBA" id="ARBA00004141"/>
    </source>
</evidence>
<protein>
    <recommendedName>
        <fullName evidence="6">TLC domain-containing protein</fullName>
    </recommendedName>
</protein>
<proteinExistence type="predicted"/>
<dbReference type="Pfam" id="PF03798">
    <property type="entry name" value="TRAM_LAG1_CLN8"/>
    <property type="match status" value="1"/>
</dbReference>
<evidence type="ECO:0000256" key="5">
    <source>
        <dbReference type="SAM" id="Phobius"/>
    </source>
</evidence>
<feature type="transmembrane region" description="Helical" evidence="5">
    <location>
        <begin position="50"/>
        <end position="69"/>
    </location>
</feature>
<evidence type="ECO:0000313" key="7">
    <source>
        <dbReference type="EMBL" id="CAD8503078.1"/>
    </source>
</evidence>
<keyword evidence="4 5" id="KW-0472">Membrane</keyword>
<dbReference type="EMBL" id="HBEP01029947">
    <property type="protein sequence ID" value="CAD8503078.1"/>
    <property type="molecule type" value="Transcribed_RNA"/>
</dbReference>
<feature type="transmembrane region" description="Helical" evidence="5">
    <location>
        <begin position="181"/>
        <end position="206"/>
    </location>
</feature>
<organism evidence="7">
    <name type="scientific">Phaeocystis antarctica</name>
    <dbReference type="NCBI Taxonomy" id="33657"/>
    <lineage>
        <taxon>Eukaryota</taxon>
        <taxon>Haptista</taxon>
        <taxon>Haptophyta</taxon>
        <taxon>Prymnesiophyceae</taxon>
        <taxon>Phaeocystales</taxon>
        <taxon>Phaeocystaceae</taxon>
        <taxon>Phaeocystis</taxon>
    </lineage>
</organism>
<dbReference type="AlphaFoldDB" id="A0A7S0F6C4"/>
<gene>
    <name evidence="7" type="ORF">PANT1444_LOCUS16977</name>
</gene>
<feature type="transmembrane region" description="Helical" evidence="5">
    <location>
        <begin position="95"/>
        <end position="113"/>
    </location>
</feature>
<evidence type="ECO:0000256" key="3">
    <source>
        <dbReference type="ARBA" id="ARBA00022989"/>
    </source>
</evidence>
<keyword evidence="3 5" id="KW-1133">Transmembrane helix</keyword>
<reference evidence="7" key="1">
    <citation type="submission" date="2021-01" db="EMBL/GenBank/DDBJ databases">
        <authorList>
            <person name="Corre E."/>
            <person name="Pelletier E."/>
            <person name="Niang G."/>
            <person name="Scheremetjew M."/>
            <person name="Finn R."/>
            <person name="Kale V."/>
            <person name="Holt S."/>
            <person name="Cochrane G."/>
            <person name="Meng A."/>
            <person name="Brown T."/>
            <person name="Cohen L."/>
        </authorList>
    </citation>
    <scope>NUCLEOTIDE SEQUENCE</scope>
    <source>
        <strain evidence="7">CCMP1374</strain>
    </source>
</reference>
<feature type="transmembrane region" description="Helical" evidence="5">
    <location>
        <begin position="20"/>
        <end position="38"/>
    </location>
</feature>
<comment type="subcellular location">
    <subcellularLocation>
        <location evidence="1">Membrane</location>
        <topology evidence="1">Multi-pass membrane protein</topology>
    </subcellularLocation>
</comment>
<evidence type="ECO:0000256" key="4">
    <source>
        <dbReference type="ARBA" id="ARBA00023136"/>
    </source>
</evidence>
<feature type="domain" description="TLC" evidence="6">
    <location>
        <begin position="61"/>
        <end position="243"/>
    </location>
</feature>
<keyword evidence="2 5" id="KW-0812">Transmembrane</keyword>
<name>A0A7S0F6C4_9EUKA</name>
<dbReference type="InterPro" id="IPR006634">
    <property type="entry name" value="TLC-dom"/>
</dbReference>
<feature type="transmembrane region" description="Helical" evidence="5">
    <location>
        <begin position="218"/>
        <end position="237"/>
    </location>
</feature>
<evidence type="ECO:0000256" key="2">
    <source>
        <dbReference type="ARBA" id="ARBA00022692"/>
    </source>
</evidence>
<evidence type="ECO:0000259" key="6">
    <source>
        <dbReference type="Pfam" id="PF03798"/>
    </source>
</evidence>
<accession>A0A7S0F6C4</accession>
<dbReference type="GO" id="GO:0016020">
    <property type="term" value="C:membrane"/>
    <property type="evidence" value="ECO:0007669"/>
    <property type="project" value="UniProtKB-SubCell"/>
</dbReference>
<sequence>MKDPTLSSLLSPEHLDPTFFWGWTLGLLALMPLVAVVCKRSRTFASQPMVAAYDLTTLIPVVTLSWLGFRMLLGDPSVHEIPTRSSAFVEHTPELIMIQAAYQVFGTVAAVLIGPPLRTTTMIAHHVATGLTAWLSLQGHCMYYAIYFAGVVELTNIPLTFMDLCMYFPVLEQRYPGVSTAARLSFALGFIALRVLGWLPVCVLYLRDLRVLAPDEPLVVGIMATTAVIITGLQMFWGYKVVRGLVDVILQSGVKRDSGRHEDTRE</sequence>